<reference evidence="1" key="1">
    <citation type="submission" date="2021-01" db="EMBL/GenBank/DDBJ databases">
        <authorList>
            <person name="Corre E."/>
            <person name="Pelletier E."/>
            <person name="Niang G."/>
            <person name="Scheremetjew M."/>
            <person name="Finn R."/>
            <person name="Kale V."/>
            <person name="Holt S."/>
            <person name="Cochrane G."/>
            <person name="Meng A."/>
            <person name="Brown T."/>
            <person name="Cohen L."/>
        </authorList>
    </citation>
    <scope>NUCLEOTIDE SEQUENCE</scope>
    <source>
        <strain evidence="1">CCMP2877</strain>
    </source>
</reference>
<organism evidence="1">
    <name type="scientific">Phaeomonas parva</name>
    <dbReference type="NCBI Taxonomy" id="124430"/>
    <lineage>
        <taxon>Eukaryota</taxon>
        <taxon>Sar</taxon>
        <taxon>Stramenopiles</taxon>
        <taxon>Ochrophyta</taxon>
        <taxon>Pinguiophyceae</taxon>
        <taxon>Pinguiochrysidales</taxon>
        <taxon>Pinguiochrysidaceae</taxon>
        <taxon>Phaeomonas</taxon>
    </lineage>
</organism>
<proteinExistence type="predicted"/>
<protein>
    <submittedName>
        <fullName evidence="1">Uncharacterized protein</fullName>
    </submittedName>
</protein>
<evidence type="ECO:0000313" key="1">
    <source>
        <dbReference type="EMBL" id="CAD9250224.1"/>
    </source>
</evidence>
<sequence>MPAQDTDQPTPIMRELNLRKHSVERSPAVAPAEDAKDITKLGESTSISDLARRNYVRRQLLAPRRLHSTRLPGAGEFRSLTAGVAVENRRRVASSHAFNVDSFIDELEGGRQHGENVRRRRWSTGEVARMEVLSETPRLGTPRDDEMRAARPLMRKPKQYRLVAIEN</sequence>
<accession>A0A7S1XPL2</accession>
<dbReference type="AlphaFoldDB" id="A0A7S1XPL2"/>
<dbReference type="EMBL" id="HBGJ01013553">
    <property type="protein sequence ID" value="CAD9250224.1"/>
    <property type="molecule type" value="Transcribed_RNA"/>
</dbReference>
<gene>
    <name evidence="1" type="ORF">PPAR1163_LOCUS8585</name>
</gene>
<name>A0A7S1XPL2_9STRA</name>